<sequence length="186" mass="20571">MQLVEWAEETARDRLAEALPRRWSHVQAVARRAGQLSPPLGEDGELLHAAAWLHDVGYAPELATTGFHPLDGARYLRTEDVPSRLVGLVAMHSSAAAEAELFGVADQLGEFTDERTLTRDLLWWCDMTIGPDGQCMTFEERMDDVRARYGPDHYVTQALDRGMAERVGAVERAEAWIASVGLAGQV</sequence>
<dbReference type="CDD" id="cd00077">
    <property type="entry name" value="HDc"/>
    <property type="match status" value="1"/>
</dbReference>
<dbReference type="Proteomes" id="UP001501598">
    <property type="component" value="Unassembled WGS sequence"/>
</dbReference>
<accession>A0ABP8RMQ1</accession>
<dbReference type="Pfam" id="PF01966">
    <property type="entry name" value="HD"/>
    <property type="match status" value="1"/>
</dbReference>
<evidence type="ECO:0000259" key="1">
    <source>
        <dbReference type="Pfam" id="PF01966"/>
    </source>
</evidence>
<keyword evidence="3" id="KW-1185">Reference proteome</keyword>
<dbReference type="InterPro" id="IPR006675">
    <property type="entry name" value="HDIG_dom"/>
</dbReference>
<gene>
    <name evidence="2" type="ORF">GCM10023175_16840</name>
</gene>
<dbReference type="InterPro" id="IPR006674">
    <property type="entry name" value="HD_domain"/>
</dbReference>
<dbReference type="SUPFAM" id="SSF109604">
    <property type="entry name" value="HD-domain/PDEase-like"/>
    <property type="match status" value="1"/>
</dbReference>
<comment type="caution">
    <text evidence="2">The sequence shown here is derived from an EMBL/GenBank/DDBJ whole genome shotgun (WGS) entry which is preliminary data.</text>
</comment>
<name>A0ABP8RMQ1_9PSEU</name>
<protein>
    <submittedName>
        <fullName evidence="2">HDIG domain-containing protein</fullName>
    </submittedName>
</protein>
<dbReference type="Gene3D" id="1.10.3210.10">
    <property type="entry name" value="Hypothetical protein af1432"/>
    <property type="match status" value="1"/>
</dbReference>
<dbReference type="EMBL" id="BAABGT010000024">
    <property type="protein sequence ID" value="GAA4542028.1"/>
    <property type="molecule type" value="Genomic_DNA"/>
</dbReference>
<feature type="domain" description="HD" evidence="1">
    <location>
        <begin position="22"/>
        <end position="97"/>
    </location>
</feature>
<dbReference type="NCBIfam" id="TIGR00277">
    <property type="entry name" value="HDIG"/>
    <property type="match status" value="1"/>
</dbReference>
<reference evidence="3" key="1">
    <citation type="journal article" date="2019" name="Int. J. Syst. Evol. Microbiol.">
        <title>The Global Catalogue of Microorganisms (GCM) 10K type strain sequencing project: providing services to taxonomists for standard genome sequencing and annotation.</title>
        <authorList>
            <consortium name="The Broad Institute Genomics Platform"/>
            <consortium name="The Broad Institute Genome Sequencing Center for Infectious Disease"/>
            <person name="Wu L."/>
            <person name="Ma J."/>
        </authorList>
    </citation>
    <scope>NUCLEOTIDE SEQUENCE [LARGE SCALE GENOMIC DNA]</scope>
    <source>
        <strain evidence="3">JCM 17906</strain>
    </source>
</reference>
<evidence type="ECO:0000313" key="3">
    <source>
        <dbReference type="Proteomes" id="UP001501598"/>
    </source>
</evidence>
<proteinExistence type="predicted"/>
<dbReference type="RefSeq" id="WP_345414422.1">
    <property type="nucleotide sequence ID" value="NZ_BAABGT010000024.1"/>
</dbReference>
<organism evidence="2 3">
    <name type="scientific">Pseudonocardia xishanensis</name>
    <dbReference type="NCBI Taxonomy" id="630995"/>
    <lineage>
        <taxon>Bacteria</taxon>
        <taxon>Bacillati</taxon>
        <taxon>Actinomycetota</taxon>
        <taxon>Actinomycetes</taxon>
        <taxon>Pseudonocardiales</taxon>
        <taxon>Pseudonocardiaceae</taxon>
        <taxon>Pseudonocardia</taxon>
    </lineage>
</organism>
<evidence type="ECO:0000313" key="2">
    <source>
        <dbReference type="EMBL" id="GAA4542028.1"/>
    </source>
</evidence>
<dbReference type="InterPro" id="IPR003607">
    <property type="entry name" value="HD/PDEase_dom"/>
</dbReference>